<evidence type="ECO:0000256" key="1">
    <source>
        <dbReference type="SAM" id="MobiDB-lite"/>
    </source>
</evidence>
<proteinExistence type="predicted"/>
<reference evidence="3" key="1">
    <citation type="submission" date="2024-07" db="EMBL/GenBank/DDBJ databases">
        <title>Two chromosome-level genome assemblies of Korean endemic species Abeliophyllum distichum and Forsythia ovata (Oleaceae).</title>
        <authorList>
            <person name="Jang H."/>
        </authorList>
    </citation>
    <scope>NUCLEOTIDE SEQUENCE [LARGE SCALE GENOMIC DNA]</scope>
</reference>
<evidence type="ECO:0000313" key="3">
    <source>
        <dbReference type="Proteomes" id="UP001604336"/>
    </source>
</evidence>
<protein>
    <submittedName>
        <fullName evidence="2">Uncharacterized protein</fullName>
    </submittedName>
</protein>
<gene>
    <name evidence="2" type="ORF">Adt_11690</name>
</gene>
<sequence length="167" mass="18593">MGLLYGILLIKIFHYFEVLISNEISISQKPTDTINISTLKRIKIVKEQGQWVAKAKEFDTESRSSMLHFEGDKAMGGNSQDEEDAPHLSPHSDIPSSHIPSSSSGFTFSKDHYNLLNGQIDSLTSTVDSLQHSVDGLTSMFQQVISSQQALHSCFDMVFYSTPPSEH</sequence>
<keyword evidence="3" id="KW-1185">Reference proteome</keyword>
<evidence type="ECO:0000313" key="2">
    <source>
        <dbReference type="EMBL" id="KAL2526636.1"/>
    </source>
</evidence>
<organism evidence="2 3">
    <name type="scientific">Abeliophyllum distichum</name>
    <dbReference type="NCBI Taxonomy" id="126358"/>
    <lineage>
        <taxon>Eukaryota</taxon>
        <taxon>Viridiplantae</taxon>
        <taxon>Streptophyta</taxon>
        <taxon>Embryophyta</taxon>
        <taxon>Tracheophyta</taxon>
        <taxon>Spermatophyta</taxon>
        <taxon>Magnoliopsida</taxon>
        <taxon>eudicotyledons</taxon>
        <taxon>Gunneridae</taxon>
        <taxon>Pentapetalae</taxon>
        <taxon>asterids</taxon>
        <taxon>lamiids</taxon>
        <taxon>Lamiales</taxon>
        <taxon>Oleaceae</taxon>
        <taxon>Forsythieae</taxon>
        <taxon>Abeliophyllum</taxon>
    </lineage>
</organism>
<name>A0ABD1UNK4_9LAMI</name>
<dbReference type="EMBL" id="JBFOLK010000003">
    <property type="protein sequence ID" value="KAL2526636.1"/>
    <property type="molecule type" value="Genomic_DNA"/>
</dbReference>
<dbReference type="Proteomes" id="UP001604336">
    <property type="component" value="Unassembled WGS sequence"/>
</dbReference>
<dbReference type="AlphaFoldDB" id="A0ABD1UNK4"/>
<feature type="region of interest" description="Disordered" evidence="1">
    <location>
        <begin position="69"/>
        <end position="103"/>
    </location>
</feature>
<feature type="compositionally biased region" description="Low complexity" evidence="1">
    <location>
        <begin position="87"/>
        <end position="103"/>
    </location>
</feature>
<comment type="caution">
    <text evidence="2">The sequence shown here is derived from an EMBL/GenBank/DDBJ whole genome shotgun (WGS) entry which is preliminary data.</text>
</comment>
<accession>A0ABD1UNK4</accession>